<dbReference type="Proteomes" id="UP000306631">
    <property type="component" value="Unassembled WGS sequence"/>
</dbReference>
<dbReference type="RefSeq" id="WP_136006664.1">
    <property type="nucleotide sequence ID" value="NZ_SRYW01000018.1"/>
</dbReference>
<reference evidence="1 2" key="1">
    <citation type="submission" date="2019-04" db="EMBL/GenBank/DDBJ databases">
        <title>Microbes associate with the intestines of laboratory mice.</title>
        <authorList>
            <person name="Navarre W."/>
            <person name="Wong E."/>
            <person name="Huang K."/>
            <person name="Tropini C."/>
            <person name="Ng K."/>
            <person name="Yu B."/>
        </authorList>
    </citation>
    <scope>NUCLEOTIDE SEQUENCE [LARGE SCALE GENOMIC DNA]</scope>
    <source>
        <strain evidence="1 2">NM62_B4-13</strain>
    </source>
</reference>
<organism evidence="1 2">
    <name type="scientific">Stenotrophomonas maltophilia</name>
    <name type="common">Pseudomonas maltophilia</name>
    <name type="synonym">Xanthomonas maltophilia</name>
    <dbReference type="NCBI Taxonomy" id="40324"/>
    <lineage>
        <taxon>Bacteria</taxon>
        <taxon>Pseudomonadati</taxon>
        <taxon>Pseudomonadota</taxon>
        <taxon>Gammaproteobacteria</taxon>
        <taxon>Lysobacterales</taxon>
        <taxon>Lysobacteraceae</taxon>
        <taxon>Stenotrophomonas</taxon>
        <taxon>Stenotrophomonas maltophilia group</taxon>
    </lineage>
</organism>
<name>A0A4S2CTL2_STEMA</name>
<sequence length="97" mass="11057">MRKRAVLFFWRVFIARLVAPHSARYRLFFEVRRSVAGIQDAPAVAAMDASTCRGGVRAHARCVQMKKVSSECAHLSARVHLRPFSCFQMKVKILKSH</sequence>
<dbReference type="EMBL" id="SRYW01000018">
    <property type="protein sequence ID" value="TGY32237.1"/>
    <property type="molecule type" value="Genomic_DNA"/>
</dbReference>
<comment type="caution">
    <text evidence="1">The sequence shown here is derived from an EMBL/GenBank/DDBJ whole genome shotgun (WGS) entry which is preliminary data.</text>
</comment>
<dbReference type="AlphaFoldDB" id="A0A4S2CTL2"/>
<protein>
    <submittedName>
        <fullName evidence="1">Uncharacterized protein</fullName>
    </submittedName>
</protein>
<evidence type="ECO:0000313" key="1">
    <source>
        <dbReference type="EMBL" id="TGY32237.1"/>
    </source>
</evidence>
<evidence type="ECO:0000313" key="2">
    <source>
        <dbReference type="Proteomes" id="UP000306631"/>
    </source>
</evidence>
<gene>
    <name evidence="1" type="ORF">E5352_16865</name>
</gene>
<accession>A0A4S2CTL2</accession>
<proteinExistence type="predicted"/>